<keyword evidence="10 12" id="KW-0406">Ion transport</keyword>
<evidence type="ECO:0000313" key="15">
    <source>
        <dbReference type="Proteomes" id="UP001595722"/>
    </source>
</evidence>
<dbReference type="InterPro" id="IPR003445">
    <property type="entry name" value="Cat_transpt"/>
</dbReference>
<dbReference type="NCBIfam" id="TIGR00933">
    <property type="entry name" value="2a38"/>
    <property type="match status" value="1"/>
</dbReference>
<feature type="transmembrane region" description="Helical" evidence="13">
    <location>
        <begin position="276"/>
        <end position="295"/>
    </location>
</feature>
<accession>A0ABV7VR34</accession>
<evidence type="ECO:0000256" key="6">
    <source>
        <dbReference type="ARBA" id="ARBA00022538"/>
    </source>
</evidence>
<dbReference type="EMBL" id="JBHRYB010000003">
    <property type="protein sequence ID" value="MFC3679327.1"/>
    <property type="molecule type" value="Genomic_DNA"/>
</dbReference>
<sequence length="482" mass="53194">MHFNVIARVLGILLMLFSLTTLPPLLVSMWYADGATQAFASALLLTFGIGFISWLPVRHVRHELRTRDGFIITVLFWLVLAFSGTFPFMLAENPGLSFTDAFFESLSGWTTTGATVMTGLDHLPQSILWYRQQLQWLGGMGIIVLAVAVLPMLGIGGMQLFRAEIPGPMKDSKLTPRITETAKALWYIYLMLTIACAVGYWLAGMSVFDAIGHSFSTVAIGGFSTHDASLGYFDSAAIEMIAVFFMLVSSLNFGLHFYAWRNRSLAHFIRDSELKFFFMVIGGGILLTIPALYLTNTYSWQESVRYGIFELVTVATTTGFSTADFSLWPVFLPVLLFMMAFIGGCAGSTGGGMKVIRIMLIYKQGIREIHRLIHPNAIIPVKVGKRPVSERVLEAVWGFFAVYVLTYMVMMLALLATGLDHVTAFSAVGACLNNLGPGLGEVASHYGNISDTAKWILSLTMLLGRLEIFTLLVLVSPAFWRS</sequence>
<keyword evidence="3 12" id="KW-0813">Transport</keyword>
<dbReference type="PANTHER" id="PTHR32024:SF2">
    <property type="entry name" value="TRK SYSTEM POTASSIUM UPTAKE PROTEIN TRKG-RELATED"/>
    <property type="match status" value="1"/>
</dbReference>
<evidence type="ECO:0000256" key="2">
    <source>
        <dbReference type="ARBA" id="ARBA00009137"/>
    </source>
</evidence>
<evidence type="ECO:0000256" key="7">
    <source>
        <dbReference type="ARBA" id="ARBA00022692"/>
    </source>
</evidence>
<feature type="transmembrane region" description="Helical" evidence="13">
    <location>
        <begin position="395"/>
        <end position="416"/>
    </location>
</feature>
<evidence type="ECO:0000313" key="14">
    <source>
        <dbReference type="EMBL" id="MFC3679327.1"/>
    </source>
</evidence>
<evidence type="ECO:0000256" key="3">
    <source>
        <dbReference type="ARBA" id="ARBA00022448"/>
    </source>
</evidence>
<keyword evidence="8 12" id="KW-0630">Potassium</keyword>
<keyword evidence="4 12" id="KW-1003">Cell membrane</keyword>
<feature type="transmembrane region" description="Helical" evidence="13">
    <location>
        <begin position="330"/>
        <end position="353"/>
    </location>
</feature>
<evidence type="ECO:0000256" key="9">
    <source>
        <dbReference type="ARBA" id="ARBA00022989"/>
    </source>
</evidence>
<evidence type="ECO:0000256" key="5">
    <source>
        <dbReference type="ARBA" id="ARBA00022519"/>
    </source>
</evidence>
<feature type="transmembrane region" description="Helical" evidence="13">
    <location>
        <begin position="184"/>
        <end position="203"/>
    </location>
</feature>
<comment type="similarity">
    <text evidence="2 12">Belongs to the TrkH potassium transport family.</text>
</comment>
<gene>
    <name evidence="14" type="ORF">ACFOMG_04275</name>
</gene>
<feature type="transmembrane region" description="Helical" evidence="13">
    <location>
        <begin position="236"/>
        <end position="255"/>
    </location>
</feature>
<reference evidence="15" key="1">
    <citation type="journal article" date="2019" name="Int. J. Syst. Evol. Microbiol.">
        <title>The Global Catalogue of Microorganisms (GCM) 10K type strain sequencing project: providing services to taxonomists for standard genome sequencing and annotation.</title>
        <authorList>
            <consortium name="The Broad Institute Genomics Platform"/>
            <consortium name="The Broad Institute Genome Sequencing Center for Infectious Disease"/>
            <person name="Wu L."/>
            <person name="Ma J."/>
        </authorList>
    </citation>
    <scope>NUCLEOTIDE SEQUENCE [LARGE SCALE GENOMIC DNA]</scope>
    <source>
        <strain evidence="15">KCTC 42424</strain>
    </source>
</reference>
<dbReference type="InterPro" id="IPR004772">
    <property type="entry name" value="TrkH"/>
</dbReference>
<keyword evidence="5 12" id="KW-0997">Cell inner membrane</keyword>
<feature type="transmembrane region" description="Helical" evidence="13">
    <location>
        <begin position="69"/>
        <end position="90"/>
    </location>
</feature>
<proteinExistence type="inferred from homology"/>
<evidence type="ECO:0000256" key="11">
    <source>
        <dbReference type="ARBA" id="ARBA00023136"/>
    </source>
</evidence>
<dbReference type="PANTHER" id="PTHR32024">
    <property type="entry name" value="TRK SYSTEM POTASSIUM UPTAKE PROTEIN TRKG-RELATED"/>
    <property type="match status" value="1"/>
</dbReference>
<evidence type="ECO:0000256" key="13">
    <source>
        <dbReference type="SAM" id="Phobius"/>
    </source>
</evidence>
<dbReference type="Pfam" id="PF02386">
    <property type="entry name" value="TrkH"/>
    <property type="match status" value="1"/>
</dbReference>
<feature type="transmembrane region" description="Helical" evidence="13">
    <location>
        <begin position="455"/>
        <end position="480"/>
    </location>
</feature>
<protein>
    <recommendedName>
        <fullName evidence="12">Trk system potassium uptake protein</fullName>
    </recommendedName>
</protein>
<dbReference type="Proteomes" id="UP001595722">
    <property type="component" value="Unassembled WGS sequence"/>
</dbReference>
<keyword evidence="15" id="KW-1185">Reference proteome</keyword>
<comment type="caution">
    <text evidence="14">The sequence shown here is derived from an EMBL/GenBank/DDBJ whole genome shotgun (WGS) entry which is preliminary data.</text>
</comment>
<feature type="transmembrane region" description="Helical" evidence="13">
    <location>
        <begin position="12"/>
        <end position="32"/>
    </location>
</feature>
<dbReference type="PIRSF" id="PIRSF006247">
    <property type="entry name" value="TrkH"/>
    <property type="match status" value="1"/>
</dbReference>
<evidence type="ECO:0000256" key="8">
    <source>
        <dbReference type="ARBA" id="ARBA00022958"/>
    </source>
</evidence>
<evidence type="ECO:0000256" key="1">
    <source>
        <dbReference type="ARBA" id="ARBA00004429"/>
    </source>
</evidence>
<organism evidence="14 15">
    <name type="scientific">Bacterioplanoides pacificum</name>
    <dbReference type="NCBI Taxonomy" id="1171596"/>
    <lineage>
        <taxon>Bacteria</taxon>
        <taxon>Pseudomonadati</taxon>
        <taxon>Pseudomonadota</taxon>
        <taxon>Gammaproteobacteria</taxon>
        <taxon>Oceanospirillales</taxon>
        <taxon>Oceanospirillaceae</taxon>
        <taxon>Bacterioplanoides</taxon>
    </lineage>
</organism>
<evidence type="ECO:0000256" key="10">
    <source>
        <dbReference type="ARBA" id="ARBA00023065"/>
    </source>
</evidence>
<name>A0ABV7VR34_9GAMM</name>
<evidence type="ECO:0000256" key="12">
    <source>
        <dbReference type="PIRNR" id="PIRNR006247"/>
    </source>
</evidence>
<feature type="transmembrane region" description="Helical" evidence="13">
    <location>
        <begin position="38"/>
        <end position="57"/>
    </location>
</feature>
<keyword evidence="9 13" id="KW-1133">Transmembrane helix</keyword>
<keyword evidence="6 12" id="KW-0633">Potassium transport</keyword>
<keyword evidence="7 13" id="KW-0812">Transmembrane</keyword>
<comment type="subcellular location">
    <subcellularLocation>
        <location evidence="1 12">Cell inner membrane</location>
        <topology evidence="1 12">Multi-pass membrane protein</topology>
    </subcellularLocation>
</comment>
<evidence type="ECO:0000256" key="4">
    <source>
        <dbReference type="ARBA" id="ARBA00022475"/>
    </source>
</evidence>
<feature type="transmembrane region" description="Helical" evidence="13">
    <location>
        <begin position="136"/>
        <end position="163"/>
    </location>
</feature>
<keyword evidence="11 12" id="KW-0472">Membrane</keyword>
<dbReference type="RefSeq" id="WP_376864983.1">
    <property type="nucleotide sequence ID" value="NZ_JBHRYB010000003.1"/>
</dbReference>